<proteinExistence type="predicted"/>
<feature type="region of interest" description="Disordered" evidence="1">
    <location>
        <begin position="1"/>
        <end position="21"/>
    </location>
</feature>
<protein>
    <submittedName>
        <fullName evidence="2">Uncharacterized protein</fullName>
    </submittedName>
</protein>
<evidence type="ECO:0000256" key="1">
    <source>
        <dbReference type="SAM" id="MobiDB-lite"/>
    </source>
</evidence>
<keyword evidence="3" id="KW-1185">Reference proteome</keyword>
<reference evidence="2 3" key="1">
    <citation type="submission" date="2020-04" db="EMBL/GenBank/DDBJ databases">
        <authorList>
            <person name="De Canck E."/>
        </authorList>
    </citation>
    <scope>NUCLEOTIDE SEQUENCE [LARGE SCALE GENOMIC DNA]</scope>
    <source>
        <strain evidence="2 3">LMG 24238</strain>
    </source>
</reference>
<dbReference type="GeneID" id="97040572"/>
<name>A0A6J5AGF0_9BURK</name>
<dbReference type="Proteomes" id="UP000494255">
    <property type="component" value="Unassembled WGS sequence"/>
</dbReference>
<organism evidence="2 3">
    <name type="scientific">Paraburkholderia sediminicola</name>
    <dbReference type="NCBI Taxonomy" id="458836"/>
    <lineage>
        <taxon>Bacteria</taxon>
        <taxon>Pseudomonadati</taxon>
        <taxon>Pseudomonadota</taxon>
        <taxon>Betaproteobacteria</taxon>
        <taxon>Burkholderiales</taxon>
        <taxon>Burkholderiaceae</taxon>
        <taxon>Paraburkholderia</taxon>
    </lineage>
</organism>
<gene>
    <name evidence="2" type="ORF">LMG24238_01932</name>
</gene>
<dbReference type="AlphaFoldDB" id="A0A6J5AGF0"/>
<dbReference type="EMBL" id="CADIKC010000002">
    <property type="protein sequence ID" value="CAB3667827.1"/>
    <property type="molecule type" value="Genomic_DNA"/>
</dbReference>
<evidence type="ECO:0000313" key="3">
    <source>
        <dbReference type="Proteomes" id="UP000494255"/>
    </source>
</evidence>
<accession>A0A6J5AGF0</accession>
<dbReference type="RefSeq" id="WP_175050213.1">
    <property type="nucleotide sequence ID" value="NZ_CADIKC010000002.1"/>
</dbReference>
<sequence>MPLHQTDTEKPTKAKDSLVSKYHDKKQKGIGFWVRKGLLNDSDNPDLSLLGGHLVVRLSNIGDDEEANEVSGTAHWIFKSSAGHYYGVVVAGPLSEG</sequence>
<evidence type="ECO:0000313" key="2">
    <source>
        <dbReference type="EMBL" id="CAB3667827.1"/>
    </source>
</evidence>